<evidence type="ECO:0000313" key="4">
    <source>
        <dbReference type="Proteomes" id="UP000730482"/>
    </source>
</evidence>
<organism evidence="3 4">
    <name type="scientific">Catenulispora pinistramenti</name>
    <dbReference type="NCBI Taxonomy" id="2705254"/>
    <lineage>
        <taxon>Bacteria</taxon>
        <taxon>Bacillati</taxon>
        <taxon>Actinomycetota</taxon>
        <taxon>Actinomycetes</taxon>
        <taxon>Catenulisporales</taxon>
        <taxon>Catenulisporaceae</taxon>
        <taxon>Catenulispora</taxon>
    </lineage>
</organism>
<dbReference type="RefSeq" id="WP_212012853.1">
    <property type="nucleotide sequence ID" value="NZ_JAAFYZ010000099.1"/>
</dbReference>
<dbReference type="Gene3D" id="3.40.630.30">
    <property type="match status" value="1"/>
</dbReference>
<protein>
    <submittedName>
        <fullName evidence="3">GNAT family N-acetyltransferase</fullName>
    </submittedName>
</protein>
<keyword evidence="1" id="KW-0808">Transferase</keyword>
<evidence type="ECO:0000256" key="1">
    <source>
        <dbReference type="ARBA" id="ARBA00022679"/>
    </source>
</evidence>
<dbReference type="Proteomes" id="UP000730482">
    <property type="component" value="Unassembled WGS sequence"/>
</dbReference>
<feature type="domain" description="N-acetyltransferase" evidence="2">
    <location>
        <begin position="4"/>
        <end position="155"/>
    </location>
</feature>
<sequence>MADLVIASMEPADSGEVLTLQRAAYVTEAQLYDDWSFPALIQSHQELQAELAQSFALKAVRDGRIIGAVRARRDGAVWRIWRLTVAPDAQGLGIGTRLLAEVERRAPAGVERFALFTGHLSVENIRLYERLGYRESRREMLKPGTELVHLEKAAG</sequence>
<dbReference type="CDD" id="cd04301">
    <property type="entry name" value="NAT_SF"/>
    <property type="match status" value="1"/>
</dbReference>
<gene>
    <name evidence="3" type="ORF">KGQ19_25990</name>
</gene>
<name>A0ABS5KW80_9ACTN</name>
<dbReference type="InterPro" id="IPR016181">
    <property type="entry name" value="Acyl_CoA_acyltransferase"/>
</dbReference>
<evidence type="ECO:0000259" key="2">
    <source>
        <dbReference type="PROSITE" id="PS51186"/>
    </source>
</evidence>
<keyword evidence="4" id="KW-1185">Reference proteome</keyword>
<dbReference type="InterPro" id="IPR000182">
    <property type="entry name" value="GNAT_dom"/>
</dbReference>
<dbReference type="PANTHER" id="PTHR13947:SF37">
    <property type="entry name" value="LD18367P"/>
    <property type="match status" value="1"/>
</dbReference>
<accession>A0ABS5KW80</accession>
<comment type="caution">
    <text evidence="3">The sequence shown here is derived from an EMBL/GenBank/DDBJ whole genome shotgun (WGS) entry which is preliminary data.</text>
</comment>
<evidence type="ECO:0000313" key="3">
    <source>
        <dbReference type="EMBL" id="MBS2550325.1"/>
    </source>
</evidence>
<proteinExistence type="predicted"/>
<reference evidence="3 4" key="1">
    <citation type="submission" date="2020-02" db="EMBL/GenBank/DDBJ databases">
        <title>Acidophilic actinobacteria isolated from forest soil.</title>
        <authorList>
            <person name="Golinska P."/>
        </authorList>
    </citation>
    <scope>NUCLEOTIDE SEQUENCE [LARGE SCALE GENOMIC DNA]</scope>
    <source>
        <strain evidence="3 4">NL8</strain>
    </source>
</reference>
<dbReference type="SUPFAM" id="SSF55729">
    <property type="entry name" value="Acyl-CoA N-acyltransferases (Nat)"/>
    <property type="match status" value="1"/>
</dbReference>
<dbReference type="InterPro" id="IPR050769">
    <property type="entry name" value="NAT_camello-type"/>
</dbReference>
<dbReference type="PANTHER" id="PTHR13947">
    <property type="entry name" value="GNAT FAMILY N-ACETYLTRANSFERASE"/>
    <property type="match status" value="1"/>
</dbReference>
<dbReference type="Pfam" id="PF13673">
    <property type="entry name" value="Acetyltransf_10"/>
    <property type="match status" value="1"/>
</dbReference>
<dbReference type="PROSITE" id="PS51186">
    <property type="entry name" value="GNAT"/>
    <property type="match status" value="1"/>
</dbReference>
<dbReference type="EMBL" id="JAAFYZ010000099">
    <property type="protein sequence ID" value="MBS2550325.1"/>
    <property type="molecule type" value="Genomic_DNA"/>
</dbReference>